<evidence type="ECO:0000313" key="1">
    <source>
        <dbReference type="EMBL" id="KAF2146298.1"/>
    </source>
</evidence>
<sequence>MTRSRVPRFKRARGGGPFTLFHFFSAHARDTPPRPWRRGLDVGFGLVWLCVGRDKDMDGRRWGDGWMDGPVLCYYLCV</sequence>
<dbReference type="RefSeq" id="XP_033402007.1">
    <property type="nucleotide sequence ID" value="XM_033534995.1"/>
</dbReference>
<dbReference type="GeneID" id="54292487"/>
<name>A0A6A6BRA2_9PEZI</name>
<organism evidence="1 2">
    <name type="scientific">Aplosporella prunicola CBS 121167</name>
    <dbReference type="NCBI Taxonomy" id="1176127"/>
    <lineage>
        <taxon>Eukaryota</taxon>
        <taxon>Fungi</taxon>
        <taxon>Dikarya</taxon>
        <taxon>Ascomycota</taxon>
        <taxon>Pezizomycotina</taxon>
        <taxon>Dothideomycetes</taxon>
        <taxon>Dothideomycetes incertae sedis</taxon>
        <taxon>Botryosphaeriales</taxon>
        <taxon>Aplosporellaceae</taxon>
        <taxon>Aplosporella</taxon>
    </lineage>
</organism>
<proteinExistence type="predicted"/>
<dbReference type="AlphaFoldDB" id="A0A6A6BRA2"/>
<evidence type="ECO:0000313" key="2">
    <source>
        <dbReference type="Proteomes" id="UP000799438"/>
    </source>
</evidence>
<dbReference type="Proteomes" id="UP000799438">
    <property type="component" value="Unassembled WGS sequence"/>
</dbReference>
<accession>A0A6A6BRA2</accession>
<keyword evidence="2" id="KW-1185">Reference proteome</keyword>
<reference evidence="1" key="1">
    <citation type="journal article" date="2020" name="Stud. Mycol.">
        <title>101 Dothideomycetes genomes: a test case for predicting lifestyles and emergence of pathogens.</title>
        <authorList>
            <person name="Haridas S."/>
            <person name="Albert R."/>
            <person name="Binder M."/>
            <person name="Bloem J."/>
            <person name="Labutti K."/>
            <person name="Salamov A."/>
            <person name="Andreopoulos B."/>
            <person name="Baker S."/>
            <person name="Barry K."/>
            <person name="Bills G."/>
            <person name="Bluhm B."/>
            <person name="Cannon C."/>
            <person name="Castanera R."/>
            <person name="Culley D."/>
            <person name="Daum C."/>
            <person name="Ezra D."/>
            <person name="Gonzalez J."/>
            <person name="Henrissat B."/>
            <person name="Kuo A."/>
            <person name="Liang C."/>
            <person name="Lipzen A."/>
            <person name="Lutzoni F."/>
            <person name="Magnuson J."/>
            <person name="Mondo S."/>
            <person name="Nolan M."/>
            <person name="Ohm R."/>
            <person name="Pangilinan J."/>
            <person name="Park H.-J."/>
            <person name="Ramirez L."/>
            <person name="Alfaro M."/>
            <person name="Sun H."/>
            <person name="Tritt A."/>
            <person name="Yoshinaga Y."/>
            <person name="Zwiers L.-H."/>
            <person name="Turgeon B."/>
            <person name="Goodwin S."/>
            <person name="Spatafora J."/>
            <person name="Crous P."/>
            <person name="Grigoriev I."/>
        </authorList>
    </citation>
    <scope>NUCLEOTIDE SEQUENCE</scope>
    <source>
        <strain evidence="1">CBS 121167</strain>
    </source>
</reference>
<dbReference type="EMBL" id="ML995476">
    <property type="protein sequence ID" value="KAF2146298.1"/>
    <property type="molecule type" value="Genomic_DNA"/>
</dbReference>
<protein>
    <submittedName>
        <fullName evidence="1">Uncharacterized protein</fullName>
    </submittedName>
</protein>
<gene>
    <name evidence="1" type="ORF">K452DRAFT_108769</name>
</gene>